<dbReference type="PATRIC" id="fig|1434118.4.peg.1951"/>
<evidence type="ECO:0000259" key="2">
    <source>
        <dbReference type="Pfam" id="PF00004"/>
    </source>
</evidence>
<dbReference type="KEGG" id="msj:MSSAC_1537"/>
<evidence type="ECO:0000313" key="3">
    <source>
        <dbReference type="EMBL" id="AKB36127.1"/>
    </source>
</evidence>
<sequence>MAYTKPKSNPYVESMREHLDEEKREAENGIRTGEFYRSEGKLIGVDEYAPVPGVEDPKISHTLNYIDMFVLQSIEKLHPNVNDSQFIAFVGNRGTGKSTNTFTFGHAIAKKIREMNPERIQKGLKPYPKIKVSVDNIFFDAKDVLEAVKTKSNTVLFLEELGVSAYSRNFMHDQNKLLNLAFQMFRFKNIIIIANFQAMTHIDNHLRSQLDLVFWCASRTKHGANGEPYSTKTVKPLYVSTRPFGDPWITPYMKLKRGAANLEQIGWIPLPQRNVLFDRYGVPDGFMEAYEKRKNEYFMTIGKEEKKAAREEKENKINGKTAAMHKAVASIWCKTELEKIQNGESMASRAKANGIGESTYKARMKTIAESMPPT</sequence>
<protein>
    <recommendedName>
        <fullName evidence="2">ATPase AAA-type core domain-containing protein</fullName>
    </recommendedName>
</protein>
<accession>A0A0E3PLF5</accession>
<dbReference type="SUPFAM" id="SSF52540">
    <property type="entry name" value="P-loop containing nucleoside triphosphate hydrolases"/>
    <property type="match status" value="1"/>
</dbReference>
<dbReference type="GO" id="GO:0005524">
    <property type="term" value="F:ATP binding"/>
    <property type="evidence" value="ECO:0007669"/>
    <property type="project" value="InterPro"/>
</dbReference>
<dbReference type="AlphaFoldDB" id="A0A0E3PLF5"/>
<dbReference type="EMBL" id="CP009508">
    <property type="protein sequence ID" value="AKB36127.1"/>
    <property type="molecule type" value="Genomic_DNA"/>
</dbReference>
<dbReference type="GO" id="GO:0016887">
    <property type="term" value="F:ATP hydrolysis activity"/>
    <property type="evidence" value="ECO:0007669"/>
    <property type="project" value="InterPro"/>
</dbReference>
<proteinExistence type="predicted"/>
<gene>
    <name evidence="3" type="ORF">MSSAC_1537</name>
</gene>
<reference evidence="3 4" key="1">
    <citation type="submission" date="2014-07" db="EMBL/GenBank/DDBJ databases">
        <title>Methanogenic archaea and the global carbon cycle.</title>
        <authorList>
            <person name="Henriksen J.R."/>
            <person name="Luke J."/>
            <person name="Reinhart S."/>
            <person name="Benedict M.N."/>
            <person name="Youngblut N.D."/>
            <person name="Metcalf M.E."/>
            <person name="Whitaker R.J."/>
            <person name="Metcalf W.W."/>
        </authorList>
    </citation>
    <scope>NUCLEOTIDE SEQUENCE [LARGE SCALE GENOMIC DNA]</scope>
    <source>
        <strain evidence="3 4">C2J</strain>
    </source>
</reference>
<dbReference type="GeneID" id="24871142"/>
<dbReference type="InterPro" id="IPR027417">
    <property type="entry name" value="P-loop_NTPase"/>
</dbReference>
<dbReference type="HOGENOM" id="CLU_738921_0_0_2"/>
<feature type="domain" description="ATPase AAA-type core" evidence="2">
    <location>
        <begin position="88"/>
        <end position="214"/>
    </location>
</feature>
<organism evidence="3 4">
    <name type="scientific">Methanosarcina siciliae C2J</name>
    <dbReference type="NCBI Taxonomy" id="1434118"/>
    <lineage>
        <taxon>Archaea</taxon>
        <taxon>Methanobacteriati</taxon>
        <taxon>Methanobacteriota</taxon>
        <taxon>Stenosarchaea group</taxon>
        <taxon>Methanomicrobia</taxon>
        <taxon>Methanosarcinales</taxon>
        <taxon>Methanosarcinaceae</taxon>
        <taxon>Methanosarcina</taxon>
    </lineage>
</organism>
<dbReference type="Gene3D" id="3.40.50.300">
    <property type="entry name" value="P-loop containing nucleotide triphosphate hydrolases"/>
    <property type="match status" value="1"/>
</dbReference>
<dbReference type="STRING" id="1434118.MSSAC_1537"/>
<dbReference type="Proteomes" id="UP000033123">
    <property type="component" value="Chromosome"/>
</dbReference>
<evidence type="ECO:0000256" key="1">
    <source>
        <dbReference type="SAM" id="MobiDB-lite"/>
    </source>
</evidence>
<dbReference type="InterPro" id="IPR003959">
    <property type="entry name" value="ATPase_AAA_core"/>
</dbReference>
<dbReference type="RefSeq" id="WP_048181545.1">
    <property type="nucleotide sequence ID" value="NZ_CP009508.1"/>
</dbReference>
<dbReference type="Pfam" id="PF00004">
    <property type="entry name" value="AAA"/>
    <property type="match status" value="1"/>
</dbReference>
<name>A0A0E3PLF5_9EURY</name>
<evidence type="ECO:0000313" key="4">
    <source>
        <dbReference type="Proteomes" id="UP000033123"/>
    </source>
</evidence>
<feature type="compositionally biased region" description="Basic and acidic residues" evidence="1">
    <location>
        <begin position="14"/>
        <end position="25"/>
    </location>
</feature>
<feature type="region of interest" description="Disordered" evidence="1">
    <location>
        <begin position="1"/>
        <end position="25"/>
    </location>
</feature>